<reference evidence="2" key="1">
    <citation type="submission" date="2020-10" db="EMBL/GenBank/DDBJ databases">
        <title>Feather gene expression reveals the developmental basis of iridescence in African starlings.</title>
        <authorList>
            <person name="Rubenstein D.R."/>
        </authorList>
    </citation>
    <scope>NUCLEOTIDE SEQUENCE</scope>
    <source>
        <strain evidence="2">SS15</strain>
        <tissue evidence="2">Liver</tissue>
    </source>
</reference>
<proteinExistence type="predicted"/>
<evidence type="ECO:0000313" key="4">
    <source>
        <dbReference type="Proteomes" id="UP000618051"/>
    </source>
</evidence>
<reference evidence="3" key="3">
    <citation type="submission" date="2022-01" db="EMBL/GenBank/DDBJ databases">
        <authorList>
            <person name="Rubenstein D.R."/>
        </authorList>
    </citation>
    <scope>NUCLEOTIDE SEQUENCE</scope>
    <source>
        <strain evidence="3">SS15</strain>
        <tissue evidence="3">Liver</tissue>
    </source>
</reference>
<feature type="region of interest" description="Disordered" evidence="1">
    <location>
        <begin position="162"/>
        <end position="213"/>
    </location>
</feature>
<gene>
    <name evidence="3" type="ORF">IHE44_0007145</name>
    <name evidence="2" type="ORF">IHE44_013623</name>
</gene>
<dbReference type="InterPro" id="IPR005374">
    <property type="entry name" value="BBLN_eukaryota"/>
</dbReference>
<evidence type="ECO:0000256" key="1">
    <source>
        <dbReference type="SAM" id="MobiDB-lite"/>
    </source>
</evidence>
<dbReference type="PANTHER" id="PTHR34344:SF1">
    <property type="entry name" value="BUBLIN COILED-COIL PROTEIN"/>
    <property type="match status" value="1"/>
</dbReference>
<dbReference type="AlphaFoldDB" id="A0A835NRB1"/>
<organism evidence="2">
    <name type="scientific">Lamprotornis superbus</name>
    <dbReference type="NCBI Taxonomy" id="245042"/>
    <lineage>
        <taxon>Eukaryota</taxon>
        <taxon>Metazoa</taxon>
        <taxon>Chordata</taxon>
        <taxon>Craniata</taxon>
        <taxon>Vertebrata</taxon>
        <taxon>Euteleostomi</taxon>
        <taxon>Archelosauria</taxon>
        <taxon>Archosauria</taxon>
        <taxon>Dinosauria</taxon>
        <taxon>Saurischia</taxon>
        <taxon>Theropoda</taxon>
        <taxon>Coelurosauria</taxon>
        <taxon>Aves</taxon>
        <taxon>Neognathae</taxon>
        <taxon>Neoaves</taxon>
        <taxon>Telluraves</taxon>
        <taxon>Australaves</taxon>
        <taxon>Passeriformes</taxon>
        <taxon>Sturnidae</taxon>
        <taxon>Lamprotornis</taxon>
    </lineage>
</organism>
<dbReference type="OrthoDB" id="10050612at2759"/>
<keyword evidence="4" id="KW-1185">Reference proteome</keyword>
<name>A0A835NRB1_9PASS</name>
<evidence type="ECO:0000313" key="2">
    <source>
        <dbReference type="EMBL" id="KAG0119858.1"/>
    </source>
</evidence>
<sequence>MEELLAVPRPGVLGHQDTLPKGRLRGTELVWAISAQPDPPRDCATIAWSNPKAKYAAINSMLDQINSCLDHLEEKNDHLHICLKELLESNRQTRLEFQQQSKQLNTGADVQESQPPAYITPEDVYAPAFFTKNSLSHLLNPTLTNCNLTEKRPRLNDRLHRFSKQSGHSEEDSQPETGKKMTAAVAGKQDLTGFRSTRAKGDKDRAHQEKATA</sequence>
<comment type="caution">
    <text evidence="2">The sequence shown here is derived from an EMBL/GenBank/DDBJ whole genome shotgun (WGS) entry which is preliminary data.</text>
</comment>
<protein>
    <submittedName>
        <fullName evidence="2">Uncharacterized protein</fullName>
    </submittedName>
</protein>
<accession>A0A835NRB1</accession>
<dbReference type="Proteomes" id="UP000618051">
    <property type="component" value="Unassembled WGS sequence"/>
</dbReference>
<evidence type="ECO:0000313" key="3">
    <source>
        <dbReference type="EMBL" id="KAI1232089.1"/>
    </source>
</evidence>
<feature type="compositionally biased region" description="Basic and acidic residues" evidence="1">
    <location>
        <begin position="199"/>
        <end position="213"/>
    </location>
</feature>
<dbReference type="EMBL" id="JADDUC010000076">
    <property type="protein sequence ID" value="KAG0119858.1"/>
    <property type="molecule type" value="Genomic_DNA"/>
</dbReference>
<reference evidence="3 4" key="2">
    <citation type="journal article" date="2021" name="J. Hered.">
        <title>Feather Gene Expression Elucidates the Developmental Basis of Plumage Iridescence in African Starlings.</title>
        <authorList>
            <person name="Rubenstein D.R."/>
            <person name="Corvelo A."/>
            <person name="MacManes M.D."/>
            <person name="Maia R."/>
            <person name="Narzisi G."/>
            <person name="Rousaki A."/>
            <person name="Vandenabeele P."/>
            <person name="Shawkey M.D."/>
            <person name="Solomon J."/>
        </authorList>
    </citation>
    <scope>NUCLEOTIDE SEQUENCE [LARGE SCALE GENOMIC DNA]</scope>
    <source>
        <strain evidence="3">SS15</strain>
    </source>
</reference>
<dbReference type="PANTHER" id="PTHR34344">
    <property type="entry name" value="UPF0184 PROTEIN C9ORF16"/>
    <property type="match status" value="1"/>
</dbReference>
<dbReference type="EMBL" id="JADDUC020000023">
    <property type="protein sequence ID" value="KAI1232089.1"/>
    <property type="molecule type" value="Genomic_DNA"/>
</dbReference>
<dbReference type="Pfam" id="PF03670">
    <property type="entry name" value="UPF0184"/>
    <property type="match status" value="1"/>
</dbReference>